<keyword evidence="1" id="KW-1133">Transmembrane helix</keyword>
<dbReference type="AlphaFoldDB" id="A0A0S3F5T5"/>
<gene>
    <name evidence="2" type="ORF">ATN00_21365</name>
</gene>
<proteinExistence type="predicted"/>
<keyword evidence="2" id="KW-0614">Plasmid</keyword>
<protein>
    <submittedName>
        <fullName evidence="2">Uncharacterized protein</fullName>
    </submittedName>
</protein>
<dbReference type="EMBL" id="CP013266">
    <property type="protein sequence ID" value="ALR23050.1"/>
    <property type="molecule type" value="Genomic_DNA"/>
</dbReference>
<keyword evidence="1" id="KW-0472">Membrane</keyword>
<dbReference type="RefSeq" id="WP_017980896.1">
    <property type="nucleotide sequence ID" value="NZ_CP013266.1"/>
</dbReference>
<dbReference type="OrthoDB" id="7594777at2"/>
<sequence length="129" mass="14254">MVRADKTKAVRIIDHFVLGGFLVCENPFSAAHQLQLRVRFNALDSRVSQAWSRTVMAMPGAIIAALAAGPIYRGVGLPHDAILPMVRLAASFPFLVLAFGIAIGVPAYWKRRGLQQEAARLEMRKRSRN</sequence>
<reference evidence="2 3" key="1">
    <citation type="submission" date="2015-11" db="EMBL/GenBank/DDBJ databases">
        <title>A Two-component Flavoprotein Monooxygenase System MeaXY Responsible for para-Hydroxylation of 2-Methyl-6-ethylaniline and 2,6-Diethylaniline in Sphingobium baderi DE-13.</title>
        <authorList>
            <person name="Cheng M."/>
            <person name="Meng Q."/>
            <person name="Yang Y."/>
            <person name="Chu C."/>
            <person name="Yan X."/>
            <person name="He J."/>
            <person name="Li S."/>
        </authorList>
    </citation>
    <scope>NUCLEOTIDE SEQUENCE [LARGE SCALE GENOMIC DNA]</scope>
    <source>
        <strain evidence="2 3">DE-13</strain>
        <plasmid evidence="3">Plasmid pDE2</plasmid>
    </source>
</reference>
<organism evidence="2 3">
    <name type="scientific">Sphingobium baderi</name>
    <dbReference type="NCBI Taxonomy" id="1332080"/>
    <lineage>
        <taxon>Bacteria</taxon>
        <taxon>Pseudomonadati</taxon>
        <taxon>Pseudomonadota</taxon>
        <taxon>Alphaproteobacteria</taxon>
        <taxon>Sphingomonadales</taxon>
        <taxon>Sphingomonadaceae</taxon>
        <taxon>Sphingobium</taxon>
    </lineage>
</organism>
<keyword evidence="1" id="KW-0812">Transmembrane</keyword>
<evidence type="ECO:0000256" key="1">
    <source>
        <dbReference type="SAM" id="Phobius"/>
    </source>
</evidence>
<name>A0A0S3F5T5_9SPHN</name>
<keyword evidence="3" id="KW-1185">Reference proteome</keyword>
<evidence type="ECO:0000313" key="3">
    <source>
        <dbReference type="Proteomes" id="UP000056968"/>
    </source>
</evidence>
<feature type="transmembrane region" description="Helical" evidence="1">
    <location>
        <begin position="55"/>
        <end position="72"/>
    </location>
</feature>
<feature type="transmembrane region" description="Helical" evidence="1">
    <location>
        <begin position="92"/>
        <end position="109"/>
    </location>
</feature>
<geneLocation type="plasmid" evidence="2 3">
    <name>pDE2</name>
</geneLocation>
<accession>A0A0S3F5T5</accession>
<evidence type="ECO:0000313" key="2">
    <source>
        <dbReference type="EMBL" id="ALR23050.1"/>
    </source>
</evidence>
<dbReference type="Proteomes" id="UP000056968">
    <property type="component" value="Plasmid pDE2"/>
</dbReference>
<dbReference type="KEGG" id="sbd:ATN00_21365"/>